<dbReference type="InterPro" id="IPR028082">
    <property type="entry name" value="Peripla_BP_I"/>
</dbReference>
<evidence type="ECO:0000313" key="5">
    <source>
        <dbReference type="EMBL" id="RRS03855.1"/>
    </source>
</evidence>
<comment type="caution">
    <text evidence="5">The sequence shown here is derived from an EMBL/GenBank/DDBJ whole genome shotgun (WGS) entry which is preliminary data.</text>
</comment>
<evidence type="ECO:0000256" key="1">
    <source>
        <dbReference type="ARBA" id="ARBA00010062"/>
    </source>
</evidence>
<feature type="domain" description="Leucine-binding protein" evidence="4">
    <location>
        <begin position="29"/>
        <end position="369"/>
    </location>
</feature>
<dbReference type="InterPro" id="IPR028081">
    <property type="entry name" value="Leu-bd"/>
</dbReference>
<name>A0A426VAB3_9BURK</name>
<feature type="signal peptide" evidence="3">
    <location>
        <begin position="1"/>
        <end position="26"/>
    </location>
</feature>
<dbReference type="OrthoDB" id="26870at2"/>
<dbReference type="PANTHER" id="PTHR30483:SF37">
    <property type="entry name" value="ABC TRANSPORTER SUBSTRATE-BINDING PROTEIN"/>
    <property type="match status" value="1"/>
</dbReference>
<dbReference type="Proteomes" id="UP000269265">
    <property type="component" value="Unassembled WGS sequence"/>
</dbReference>
<dbReference type="Gene3D" id="3.40.50.2300">
    <property type="match status" value="2"/>
</dbReference>
<gene>
    <name evidence="5" type="ORF">EIP75_12925</name>
</gene>
<keyword evidence="2 3" id="KW-0732">Signal</keyword>
<accession>A0A426VAB3</accession>
<dbReference type="EMBL" id="RSED01000009">
    <property type="protein sequence ID" value="RRS03855.1"/>
    <property type="molecule type" value="Genomic_DNA"/>
</dbReference>
<comment type="similarity">
    <text evidence="1">Belongs to the leucine-binding protein family.</text>
</comment>
<evidence type="ECO:0000313" key="6">
    <source>
        <dbReference type="Proteomes" id="UP000269265"/>
    </source>
</evidence>
<organism evidence="5 6">
    <name type="scientific">Aquabacterium soli</name>
    <dbReference type="NCBI Taxonomy" id="2493092"/>
    <lineage>
        <taxon>Bacteria</taxon>
        <taxon>Pseudomonadati</taxon>
        <taxon>Pseudomonadota</taxon>
        <taxon>Betaproteobacteria</taxon>
        <taxon>Burkholderiales</taxon>
        <taxon>Aquabacterium</taxon>
    </lineage>
</organism>
<evidence type="ECO:0000256" key="2">
    <source>
        <dbReference type="ARBA" id="ARBA00022729"/>
    </source>
</evidence>
<keyword evidence="6" id="KW-1185">Reference proteome</keyword>
<dbReference type="PANTHER" id="PTHR30483">
    <property type="entry name" value="LEUCINE-SPECIFIC-BINDING PROTEIN"/>
    <property type="match status" value="1"/>
</dbReference>
<dbReference type="RefSeq" id="WP_125243695.1">
    <property type="nucleotide sequence ID" value="NZ_RSED01000009.1"/>
</dbReference>
<protein>
    <recommendedName>
        <fullName evidence="4">Leucine-binding protein domain-containing protein</fullName>
    </recommendedName>
</protein>
<dbReference type="SUPFAM" id="SSF53822">
    <property type="entry name" value="Periplasmic binding protein-like I"/>
    <property type="match status" value="1"/>
</dbReference>
<reference evidence="5 6" key="1">
    <citation type="submission" date="2018-12" db="EMBL/GenBank/DDBJ databases">
        <title>The whole draft genome of Aquabacterium sp. SJQ9.</title>
        <authorList>
            <person name="Sun L."/>
            <person name="Gao X."/>
            <person name="Chen W."/>
            <person name="Huang K."/>
        </authorList>
    </citation>
    <scope>NUCLEOTIDE SEQUENCE [LARGE SCALE GENOMIC DNA]</scope>
    <source>
        <strain evidence="5 6">SJQ9</strain>
    </source>
</reference>
<sequence length="397" mass="42773">MNKLSQFFGAASVAIAATMAAPHAGAVEPVRIGMSMAKTGDFAPAGVGQLNAYQLWADRVNAAGGLNVAGTKRPVQLVVYDDQSDPGKAAAIYEKLITSDKVDLLLSPWGSPAHFAVVGVLERYKFPMVGSSAASLQIRSIKAKNIWFPTSAIPDVLGAELARMMKAQGVKTAAISTIQLPFPQEIKRFLVPAAEKEGIKIVYNQEYAPGIKDMTGNLSAIKRAAPDAVIALSYPQDSILYLKQAREQNIVAPFQFVAIGPSTAFFSKMFGANLDNIVTLGHWSPHQKAWPKAMPFFEAYSAKYGEAPDYLDVSLAWVSCEILEQAVAKAGLDKDKLRATIASTTFDTINGPVAFDGVQNKLTPAMFLQFQQGGKGQIVYPANLQTAPFQKKTGWQK</sequence>
<dbReference type="AlphaFoldDB" id="A0A426VAB3"/>
<evidence type="ECO:0000256" key="3">
    <source>
        <dbReference type="SAM" id="SignalP"/>
    </source>
</evidence>
<evidence type="ECO:0000259" key="4">
    <source>
        <dbReference type="Pfam" id="PF13458"/>
    </source>
</evidence>
<feature type="chain" id="PRO_5019255761" description="Leucine-binding protein domain-containing protein" evidence="3">
    <location>
        <begin position="27"/>
        <end position="397"/>
    </location>
</feature>
<dbReference type="Pfam" id="PF13458">
    <property type="entry name" value="Peripla_BP_6"/>
    <property type="match status" value="1"/>
</dbReference>
<proteinExistence type="inferred from homology"/>
<dbReference type="InterPro" id="IPR051010">
    <property type="entry name" value="BCAA_transport"/>
</dbReference>
<dbReference type="CDD" id="cd06338">
    <property type="entry name" value="PBP1_ABC_ligand_binding-like"/>
    <property type="match status" value="1"/>
</dbReference>